<evidence type="ECO:0000256" key="1">
    <source>
        <dbReference type="ARBA" id="ARBA00005437"/>
    </source>
</evidence>
<dbReference type="PANTHER" id="PTHR31087:SF161">
    <property type="entry name" value="TUBBY C 2 FAMILY PROTEIN"/>
    <property type="match status" value="1"/>
</dbReference>
<proteinExistence type="inferred from homology"/>
<protein>
    <submittedName>
        <fullName evidence="2">Uncharacterized protein</fullName>
    </submittedName>
</protein>
<dbReference type="PANTHER" id="PTHR31087">
    <property type="match status" value="1"/>
</dbReference>
<evidence type="ECO:0000313" key="3">
    <source>
        <dbReference type="Proteomes" id="UP000649617"/>
    </source>
</evidence>
<dbReference type="Gene3D" id="2.40.160.200">
    <property type="entry name" value="LURP1-related"/>
    <property type="match status" value="1"/>
</dbReference>
<dbReference type="InterPro" id="IPR007612">
    <property type="entry name" value="LOR"/>
</dbReference>
<name>A0A812XC67_SYMPI</name>
<dbReference type="Pfam" id="PF04525">
    <property type="entry name" value="LOR"/>
    <property type="match status" value="1"/>
</dbReference>
<comment type="caution">
    <text evidence="2">The sequence shown here is derived from an EMBL/GenBank/DDBJ whole genome shotgun (WGS) entry which is preliminary data.</text>
</comment>
<accession>A0A812XC67</accession>
<dbReference type="AlphaFoldDB" id="A0A812XC67"/>
<dbReference type="SUPFAM" id="SSF54518">
    <property type="entry name" value="Tubby C-terminal domain-like"/>
    <property type="match status" value="1"/>
</dbReference>
<dbReference type="InterPro" id="IPR038595">
    <property type="entry name" value="LOR_sf"/>
</dbReference>
<reference evidence="2" key="1">
    <citation type="submission" date="2021-02" db="EMBL/GenBank/DDBJ databases">
        <authorList>
            <person name="Dougan E. K."/>
            <person name="Rhodes N."/>
            <person name="Thang M."/>
            <person name="Chan C."/>
        </authorList>
    </citation>
    <scope>NUCLEOTIDE SEQUENCE</scope>
</reference>
<keyword evidence="3" id="KW-1185">Reference proteome</keyword>
<gene>
    <name evidence="2" type="ORF">SPIL2461_LOCUS21146</name>
</gene>
<sequence length="222" mass="24609">NMGCAASTAEIPIELTANADIEKLKVFDSKFIVPEGKNMMLRLKAKVFSFSGDSYKIVDANDSSKVVFQCLGKFLNFDNKRVICDADGAPIFVIKEPVMQLDDKQYVYATDSEGKPTTEIFRVGSNFGNTSQYTENLKNAKGDAIELKGKMTLVSMKGGIWVGDQKTGQPIAKVCSPVTYKDFLPDEFDRNDYLVEIPPGVDSALVLAMVLAYEQMEQSYDY</sequence>
<organism evidence="2 3">
    <name type="scientific">Symbiodinium pilosum</name>
    <name type="common">Dinoflagellate</name>
    <dbReference type="NCBI Taxonomy" id="2952"/>
    <lineage>
        <taxon>Eukaryota</taxon>
        <taxon>Sar</taxon>
        <taxon>Alveolata</taxon>
        <taxon>Dinophyceae</taxon>
        <taxon>Suessiales</taxon>
        <taxon>Symbiodiniaceae</taxon>
        <taxon>Symbiodinium</taxon>
    </lineage>
</organism>
<dbReference type="InterPro" id="IPR025659">
    <property type="entry name" value="Tubby-like_C"/>
</dbReference>
<evidence type="ECO:0000313" key="2">
    <source>
        <dbReference type="EMBL" id="CAE7735746.1"/>
    </source>
</evidence>
<dbReference type="EMBL" id="CAJNIZ010045985">
    <property type="protein sequence ID" value="CAE7735746.1"/>
    <property type="molecule type" value="Genomic_DNA"/>
</dbReference>
<feature type="non-terminal residue" evidence="2">
    <location>
        <position position="222"/>
    </location>
</feature>
<dbReference type="OrthoDB" id="97518at2759"/>
<comment type="similarity">
    <text evidence="1">Belongs to the LOR family.</text>
</comment>
<dbReference type="Proteomes" id="UP000649617">
    <property type="component" value="Unassembled WGS sequence"/>
</dbReference>